<keyword evidence="4 9" id="KW-0507">mRNA processing</keyword>
<feature type="binding site" evidence="9">
    <location>
        <position position="42"/>
    </location>
    <ligand>
        <name>Mg(2+)</name>
        <dbReference type="ChEBI" id="CHEBI:18420"/>
    </ligand>
</feature>
<dbReference type="InterPro" id="IPR000999">
    <property type="entry name" value="RNase_III_dom"/>
</dbReference>
<dbReference type="Gene3D" id="3.30.160.20">
    <property type="match status" value="1"/>
</dbReference>
<keyword evidence="5 9" id="KW-0540">Nuclease</keyword>
<dbReference type="KEGG" id="caa:Caka_0845"/>
<dbReference type="PANTHER" id="PTHR11207:SF0">
    <property type="entry name" value="RIBONUCLEASE 3"/>
    <property type="match status" value="1"/>
</dbReference>
<feature type="active site" evidence="9">
    <location>
        <position position="46"/>
    </location>
</feature>
<keyword evidence="9" id="KW-0819">tRNA processing</keyword>
<keyword evidence="9" id="KW-0963">Cytoplasm</keyword>
<protein>
    <recommendedName>
        <fullName evidence="9">Ribonuclease 3</fullName>
        <ecNumber evidence="9">3.1.26.3</ecNumber>
    </recommendedName>
    <alternativeName>
        <fullName evidence="9">Ribonuclease III</fullName>
        <shortName evidence="9">RNase III</shortName>
    </alternativeName>
</protein>
<feature type="compositionally biased region" description="Low complexity" evidence="10">
    <location>
        <begin position="207"/>
        <end position="228"/>
    </location>
</feature>
<name>D5EQA1_CORAD</name>
<comment type="subunit">
    <text evidence="9">Homodimer.</text>
</comment>
<evidence type="ECO:0000256" key="3">
    <source>
        <dbReference type="ARBA" id="ARBA00022552"/>
    </source>
</evidence>
<dbReference type="FunFam" id="1.10.1520.10:FF:000001">
    <property type="entry name" value="Ribonuclease 3"/>
    <property type="match status" value="1"/>
</dbReference>
<dbReference type="STRING" id="583355.Caka_0845"/>
<dbReference type="InterPro" id="IPR011907">
    <property type="entry name" value="RNase_III"/>
</dbReference>
<keyword evidence="9" id="KW-0460">Magnesium</keyword>
<comment type="catalytic activity">
    <reaction evidence="1 9">
        <text>Endonucleolytic cleavage to 5'-phosphomonoester.</text>
        <dbReference type="EC" id="3.1.26.3"/>
    </reaction>
</comment>
<keyword evidence="8 9" id="KW-0694">RNA-binding</keyword>
<dbReference type="GO" id="GO:0008033">
    <property type="term" value="P:tRNA processing"/>
    <property type="evidence" value="ECO:0007669"/>
    <property type="project" value="UniProtKB-KW"/>
</dbReference>
<dbReference type="HOGENOM" id="CLU_000907_1_3_0"/>
<keyword evidence="6 9" id="KW-0255">Endonuclease</keyword>
<dbReference type="InterPro" id="IPR014720">
    <property type="entry name" value="dsRBD_dom"/>
</dbReference>
<dbReference type="Gene3D" id="1.10.1520.10">
    <property type="entry name" value="Ribonuclease III domain"/>
    <property type="match status" value="1"/>
</dbReference>
<keyword evidence="9" id="KW-0479">Metal-binding</keyword>
<evidence type="ECO:0000256" key="7">
    <source>
        <dbReference type="ARBA" id="ARBA00022801"/>
    </source>
</evidence>
<dbReference type="GO" id="GO:0010468">
    <property type="term" value="P:regulation of gene expression"/>
    <property type="evidence" value="ECO:0007669"/>
    <property type="project" value="TreeGrafter"/>
</dbReference>
<dbReference type="GO" id="GO:0004525">
    <property type="term" value="F:ribonuclease III activity"/>
    <property type="evidence" value="ECO:0007669"/>
    <property type="project" value="UniProtKB-UniRule"/>
</dbReference>
<organism evidence="13 14">
    <name type="scientific">Coraliomargarita akajimensis (strain DSM 45221 / IAM 15411 / JCM 23193 / KCTC 12865 / 04OKA010-24)</name>
    <dbReference type="NCBI Taxonomy" id="583355"/>
    <lineage>
        <taxon>Bacteria</taxon>
        <taxon>Pseudomonadati</taxon>
        <taxon>Verrucomicrobiota</taxon>
        <taxon>Opitutia</taxon>
        <taxon>Puniceicoccales</taxon>
        <taxon>Coraliomargaritaceae</taxon>
        <taxon>Coraliomargarita</taxon>
    </lineage>
</organism>
<dbReference type="eggNOG" id="COG0571">
    <property type="taxonomic scope" value="Bacteria"/>
</dbReference>
<keyword evidence="7 9" id="KW-0378">Hydrolase</keyword>
<gene>
    <name evidence="9" type="primary">rnc</name>
    <name evidence="13" type="ordered locus">Caka_0845</name>
</gene>
<evidence type="ECO:0000256" key="1">
    <source>
        <dbReference type="ARBA" id="ARBA00000109"/>
    </source>
</evidence>
<evidence type="ECO:0000256" key="6">
    <source>
        <dbReference type="ARBA" id="ARBA00022759"/>
    </source>
</evidence>
<evidence type="ECO:0000313" key="14">
    <source>
        <dbReference type="Proteomes" id="UP000000925"/>
    </source>
</evidence>
<reference evidence="13 14" key="1">
    <citation type="journal article" date="2010" name="Stand. Genomic Sci.">
        <title>Complete genome sequence of Coraliomargarita akajimensis type strain (04OKA010-24).</title>
        <authorList>
            <person name="Mavromatis K."/>
            <person name="Abt B."/>
            <person name="Brambilla E."/>
            <person name="Lapidus A."/>
            <person name="Copeland A."/>
            <person name="Deshpande S."/>
            <person name="Nolan M."/>
            <person name="Lucas S."/>
            <person name="Tice H."/>
            <person name="Cheng J.F."/>
            <person name="Han C."/>
            <person name="Detter J.C."/>
            <person name="Woyke T."/>
            <person name="Goodwin L."/>
            <person name="Pitluck S."/>
            <person name="Held B."/>
            <person name="Brettin T."/>
            <person name="Tapia R."/>
            <person name="Ivanova N."/>
            <person name="Mikhailova N."/>
            <person name="Pati A."/>
            <person name="Liolios K."/>
            <person name="Chen A."/>
            <person name="Palaniappan K."/>
            <person name="Land M."/>
            <person name="Hauser L."/>
            <person name="Chang Y.J."/>
            <person name="Jeffries C.D."/>
            <person name="Rohde M."/>
            <person name="Goker M."/>
            <person name="Bristow J."/>
            <person name="Eisen J.A."/>
            <person name="Markowitz V."/>
            <person name="Hugenholtz P."/>
            <person name="Klenk H.P."/>
            <person name="Kyrpides N.C."/>
        </authorList>
    </citation>
    <scope>NUCLEOTIDE SEQUENCE [LARGE SCALE GENOMIC DNA]</scope>
    <source>
        <strain evidence="14">DSM 45221 / IAM 15411 / JCM 23193 / KCTC 12865</strain>
    </source>
</reference>
<dbReference type="RefSeq" id="WP_013042593.1">
    <property type="nucleotide sequence ID" value="NC_014008.1"/>
</dbReference>
<dbReference type="OrthoDB" id="9805026at2"/>
<evidence type="ECO:0000256" key="5">
    <source>
        <dbReference type="ARBA" id="ARBA00022722"/>
    </source>
</evidence>
<keyword evidence="14" id="KW-1185">Reference proteome</keyword>
<comment type="function">
    <text evidence="9">Digests double-stranded RNA. Involved in the processing of primary rRNA transcript to yield the immediate precursors to the large and small rRNAs (23S and 16S). Processes some mRNAs, and tRNAs when they are encoded in the rRNA operon. Processes pre-crRNA and tracrRNA of type II CRISPR loci if present in the organism.</text>
</comment>
<feature type="binding site" evidence="9">
    <location>
        <position position="115"/>
    </location>
    <ligand>
        <name>Mg(2+)</name>
        <dbReference type="ChEBI" id="CHEBI:18420"/>
    </ligand>
</feature>
<dbReference type="HAMAP" id="MF_00104">
    <property type="entry name" value="RNase_III"/>
    <property type="match status" value="1"/>
</dbReference>
<dbReference type="GO" id="GO:0005737">
    <property type="term" value="C:cytoplasm"/>
    <property type="evidence" value="ECO:0007669"/>
    <property type="project" value="UniProtKB-SubCell"/>
</dbReference>
<keyword evidence="3 9" id="KW-0698">rRNA processing</keyword>
<accession>D5EQA1</accession>
<dbReference type="SUPFAM" id="SSF69065">
    <property type="entry name" value="RNase III domain-like"/>
    <property type="match status" value="1"/>
</dbReference>
<evidence type="ECO:0000256" key="2">
    <source>
        <dbReference type="ARBA" id="ARBA00010183"/>
    </source>
</evidence>
<dbReference type="CDD" id="cd10845">
    <property type="entry name" value="DSRM_RNAse_III_family"/>
    <property type="match status" value="1"/>
</dbReference>
<dbReference type="PROSITE" id="PS00517">
    <property type="entry name" value="RNASE_3_1"/>
    <property type="match status" value="1"/>
</dbReference>
<comment type="cofactor">
    <cofactor evidence="9">
        <name>Mg(2+)</name>
        <dbReference type="ChEBI" id="CHEBI:18420"/>
    </cofactor>
</comment>
<feature type="active site" evidence="9">
    <location>
        <position position="118"/>
    </location>
</feature>
<feature type="binding site" evidence="9">
    <location>
        <position position="118"/>
    </location>
    <ligand>
        <name>Mg(2+)</name>
        <dbReference type="ChEBI" id="CHEBI:18420"/>
    </ligand>
</feature>
<dbReference type="Proteomes" id="UP000000925">
    <property type="component" value="Chromosome"/>
</dbReference>
<dbReference type="SMART" id="SM00535">
    <property type="entry name" value="RIBOc"/>
    <property type="match status" value="1"/>
</dbReference>
<comment type="similarity">
    <text evidence="2">Belongs to the ribonuclease III family.</text>
</comment>
<sequence>MRTNLTTLADKIDHSFTDHSLLEMALKHPSLDIGVEDNQRLEFLGDAVLDLVIAEYLYQHFPSEEEGRLDRRRASLVSGKALAPKALELGLNTVLVVSEAQRTHHPEPSKGMLEDALEALIGAIYLDAGLDAARRSIRHIFAPELAAMAEGSPHDSRAKNRLQEWTQKHRQGAQPKYALIGSEGPDHARVYHVSVSLDDEELGTGSGSSKKAAESAAAEDALLGLNVG</sequence>
<feature type="domain" description="DRBM" evidence="11">
    <location>
        <begin position="157"/>
        <end position="227"/>
    </location>
</feature>
<dbReference type="GO" id="GO:0046872">
    <property type="term" value="F:metal ion binding"/>
    <property type="evidence" value="ECO:0007669"/>
    <property type="project" value="UniProtKB-KW"/>
</dbReference>
<evidence type="ECO:0000256" key="8">
    <source>
        <dbReference type="ARBA" id="ARBA00022884"/>
    </source>
</evidence>
<evidence type="ECO:0000256" key="4">
    <source>
        <dbReference type="ARBA" id="ARBA00022664"/>
    </source>
</evidence>
<dbReference type="GO" id="GO:0006364">
    <property type="term" value="P:rRNA processing"/>
    <property type="evidence" value="ECO:0007669"/>
    <property type="project" value="UniProtKB-UniRule"/>
</dbReference>
<feature type="domain" description="RNase III" evidence="12">
    <location>
        <begin position="5"/>
        <end position="129"/>
    </location>
</feature>
<evidence type="ECO:0000256" key="9">
    <source>
        <dbReference type="HAMAP-Rule" id="MF_00104"/>
    </source>
</evidence>
<dbReference type="EMBL" id="CP001998">
    <property type="protein sequence ID" value="ADE53869.1"/>
    <property type="molecule type" value="Genomic_DNA"/>
</dbReference>
<dbReference type="AlphaFoldDB" id="D5EQA1"/>
<feature type="region of interest" description="Disordered" evidence="10">
    <location>
        <begin position="199"/>
        <end position="228"/>
    </location>
</feature>
<dbReference type="SMART" id="SM00358">
    <property type="entry name" value="DSRM"/>
    <property type="match status" value="1"/>
</dbReference>
<dbReference type="EC" id="3.1.26.3" evidence="9"/>
<evidence type="ECO:0000259" key="12">
    <source>
        <dbReference type="PROSITE" id="PS50142"/>
    </source>
</evidence>
<dbReference type="InterPro" id="IPR036389">
    <property type="entry name" value="RNase_III_sf"/>
</dbReference>
<comment type="subcellular location">
    <subcellularLocation>
        <location evidence="9">Cytoplasm</location>
    </subcellularLocation>
</comment>
<dbReference type="PROSITE" id="PS50137">
    <property type="entry name" value="DS_RBD"/>
    <property type="match status" value="1"/>
</dbReference>
<dbReference type="Pfam" id="PF00035">
    <property type="entry name" value="dsrm"/>
    <property type="match status" value="1"/>
</dbReference>
<proteinExistence type="inferred from homology"/>
<dbReference type="NCBIfam" id="TIGR02191">
    <property type="entry name" value="RNaseIII"/>
    <property type="match status" value="1"/>
</dbReference>
<dbReference type="Pfam" id="PF14622">
    <property type="entry name" value="Ribonucleas_3_3"/>
    <property type="match status" value="1"/>
</dbReference>
<dbReference type="SUPFAM" id="SSF54768">
    <property type="entry name" value="dsRNA-binding domain-like"/>
    <property type="match status" value="1"/>
</dbReference>
<dbReference type="CDD" id="cd00593">
    <property type="entry name" value="RIBOc"/>
    <property type="match status" value="1"/>
</dbReference>
<evidence type="ECO:0000256" key="10">
    <source>
        <dbReference type="SAM" id="MobiDB-lite"/>
    </source>
</evidence>
<dbReference type="PANTHER" id="PTHR11207">
    <property type="entry name" value="RIBONUCLEASE III"/>
    <property type="match status" value="1"/>
</dbReference>
<dbReference type="GO" id="GO:0003725">
    <property type="term" value="F:double-stranded RNA binding"/>
    <property type="evidence" value="ECO:0007669"/>
    <property type="project" value="TreeGrafter"/>
</dbReference>
<dbReference type="GO" id="GO:0006397">
    <property type="term" value="P:mRNA processing"/>
    <property type="evidence" value="ECO:0007669"/>
    <property type="project" value="UniProtKB-UniRule"/>
</dbReference>
<dbReference type="GO" id="GO:0019843">
    <property type="term" value="F:rRNA binding"/>
    <property type="evidence" value="ECO:0007669"/>
    <property type="project" value="UniProtKB-KW"/>
</dbReference>
<evidence type="ECO:0000313" key="13">
    <source>
        <dbReference type="EMBL" id="ADE53869.1"/>
    </source>
</evidence>
<keyword evidence="9" id="KW-0699">rRNA-binding</keyword>
<evidence type="ECO:0000259" key="11">
    <source>
        <dbReference type="PROSITE" id="PS50137"/>
    </source>
</evidence>
<dbReference type="PROSITE" id="PS50142">
    <property type="entry name" value="RNASE_3_2"/>
    <property type="match status" value="1"/>
</dbReference>